<dbReference type="Proteomes" id="UP000677054">
    <property type="component" value="Unassembled WGS sequence"/>
</dbReference>
<keyword evidence="5" id="KW-1185">Reference proteome</keyword>
<name>A0A7R8X1X2_9CRUS</name>
<dbReference type="EMBL" id="CAJPEV010000099">
    <property type="protein sequence ID" value="CAG0880551.1"/>
    <property type="molecule type" value="Genomic_DNA"/>
</dbReference>
<accession>A0A7R8X1X2</accession>
<dbReference type="EMBL" id="LR899616">
    <property type="protein sequence ID" value="CAD7241130.1"/>
    <property type="molecule type" value="Genomic_DNA"/>
</dbReference>
<feature type="signal peptide" evidence="3">
    <location>
        <begin position="1"/>
        <end position="20"/>
    </location>
</feature>
<evidence type="ECO:0008006" key="6">
    <source>
        <dbReference type="Google" id="ProtNLM"/>
    </source>
</evidence>
<proteinExistence type="predicted"/>
<keyword evidence="2" id="KW-0472">Membrane</keyword>
<feature type="chain" id="PRO_5036208965" description="Protein quiver" evidence="3">
    <location>
        <begin position="21"/>
        <end position="139"/>
    </location>
</feature>
<gene>
    <name evidence="4" type="ORF">DSTB1V02_LOCUS1131</name>
</gene>
<evidence type="ECO:0000256" key="3">
    <source>
        <dbReference type="SAM" id="SignalP"/>
    </source>
</evidence>
<organism evidence="4">
    <name type="scientific">Darwinula stevensoni</name>
    <dbReference type="NCBI Taxonomy" id="69355"/>
    <lineage>
        <taxon>Eukaryota</taxon>
        <taxon>Metazoa</taxon>
        <taxon>Ecdysozoa</taxon>
        <taxon>Arthropoda</taxon>
        <taxon>Crustacea</taxon>
        <taxon>Oligostraca</taxon>
        <taxon>Ostracoda</taxon>
        <taxon>Podocopa</taxon>
        <taxon>Podocopida</taxon>
        <taxon>Darwinulocopina</taxon>
        <taxon>Darwinuloidea</taxon>
        <taxon>Darwinulidae</taxon>
        <taxon>Darwinula</taxon>
    </lineage>
</organism>
<evidence type="ECO:0000313" key="4">
    <source>
        <dbReference type="EMBL" id="CAD7241130.1"/>
    </source>
</evidence>
<dbReference type="InterPro" id="IPR050975">
    <property type="entry name" value="Sleep_regulator"/>
</dbReference>
<evidence type="ECO:0000256" key="2">
    <source>
        <dbReference type="SAM" id="Phobius"/>
    </source>
</evidence>
<keyword evidence="1 3" id="KW-0732">Signal</keyword>
<keyword evidence="2" id="KW-0812">Transmembrane</keyword>
<evidence type="ECO:0000256" key="1">
    <source>
        <dbReference type="ARBA" id="ARBA00022729"/>
    </source>
</evidence>
<protein>
    <recommendedName>
        <fullName evidence="6">Protein quiver</fullName>
    </recommendedName>
</protein>
<keyword evidence="2" id="KW-1133">Transmembrane helix</keyword>
<dbReference type="PANTHER" id="PTHR33562">
    <property type="entry name" value="ATILLA, ISOFORM B-RELATED-RELATED"/>
    <property type="match status" value="1"/>
</dbReference>
<dbReference type="AlphaFoldDB" id="A0A7R8X1X2"/>
<reference evidence="4" key="1">
    <citation type="submission" date="2020-11" db="EMBL/GenBank/DDBJ databases">
        <authorList>
            <person name="Tran Van P."/>
        </authorList>
    </citation>
    <scope>NUCLEOTIDE SEQUENCE</scope>
</reference>
<evidence type="ECO:0000313" key="5">
    <source>
        <dbReference type="Proteomes" id="UP000677054"/>
    </source>
</evidence>
<sequence>MKALALLVVVLAFLLPSTSGLKCYDCSGSSCNREAIEQQVQNCESLTAPQGKRFFCGTGYSDNTKDKVVRRMCVPYTTGTDDRCFSTDIIPGANFSCLCQQDFCNSPVKDQCVCEGGASIAGVAFVLIASGIFAAIVAN</sequence>
<feature type="transmembrane region" description="Helical" evidence="2">
    <location>
        <begin position="116"/>
        <end position="138"/>
    </location>
</feature>